<dbReference type="InterPro" id="IPR039883">
    <property type="entry name" value="Fcf2/DNTTIP2"/>
</dbReference>
<feature type="compositionally biased region" description="Polar residues" evidence="3">
    <location>
        <begin position="20"/>
        <end position="49"/>
    </location>
</feature>
<dbReference type="GO" id="GO:0005730">
    <property type="term" value="C:nucleolus"/>
    <property type="evidence" value="ECO:0007669"/>
    <property type="project" value="UniProtKB-SubCell"/>
</dbReference>
<keyword evidence="2" id="KW-0539">Nucleus</keyword>
<organism evidence="5 6">
    <name type="scientific">Emericellopsis cladophorae</name>
    <dbReference type="NCBI Taxonomy" id="2686198"/>
    <lineage>
        <taxon>Eukaryota</taxon>
        <taxon>Fungi</taxon>
        <taxon>Dikarya</taxon>
        <taxon>Ascomycota</taxon>
        <taxon>Pezizomycotina</taxon>
        <taxon>Sordariomycetes</taxon>
        <taxon>Hypocreomycetidae</taxon>
        <taxon>Hypocreales</taxon>
        <taxon>Bionectriaceae</taxon>
        <taxon>Emericellopsis</taxon>
    </lineage>
</organism>
<dbReference type="EMBL" id="JAGIXG020000076">
    <property type="protein sequence ID" value="KAI6778246.1"/>
    <property type="molecule type" value="Genomic_DNA"/>
</dbReference>
<feature type="domain" description="Fcf2 pre-rRNA processing C-terminal" evidence="4">
    <location>
        <begin position="70"/>
        <end position="160"/>
    </location>
</feature>
<dbReference type="GO" id="GO:0006396">
    <property type="term" value="P:RNA processing"/>
    <property type="evidence" value="ECO:0007669"/>
    <property type="project" value="TreeGrafter"/>
</dbReference>
<comment type="caution">
    <text evidence="5">The sequence shown here is derived from an EMBL/GenBank/DDBJ whole genome shotgun (WGS) entry which is preliminary data.</text>
</comment>
<dbReference type="OrthoDB" id="427886at2759"/>
<dbReference type="Pfam" id="PF08698">
    <property type="entry name" value="Fcf2"/>
    <property type="match status" value="1"/>
</dbReference>
<dbReference type="PANTHER" id="PTHR21686:SF12">
    <property type="entry name" value="DEOXYNUCLEOTIDYLTRANSFERASE TERMINAL-INTERACTING PROTEIN 2"/>
    <property type="match status" value="1"/>
</dbReference>
<gene>
    <name evidence="5" type="ORF">J7T54_004877</name>
</gene>
<dbReference type="AlphaFoldDB" id="A0A9P9XV45"/>
<name>A0A9P9XV45_9HYPO</name>
<evidence type="ECO:0000313" key="5">
    <source>
        <dbReference type="EMBL" id="KAI6778246.1"/>
    </source>
</evidence>
<dbReference type="RefSeq" id="XP_051359102.1">
    <property type="nucleotide sequence ID" value="XM_051509944.1"/>
</dbReference>
<accession>A0A9P9XV45</accession>
<dbReference type="GeneID" id="75831363"/>
<reference evidence="5" key="1">
    <citation type="journal article" date="2021" name="J Fungi (Basel)">
        <title>Genomic and Metabolomic Analyses of the Marine Fungus Emericellopsis cladophorae: Insights into Saltwater Adaptability Mechanisms and Its Biosynthetic Potential.</title>
        <authorList>
            <person name="Goncalves M.F.M."/>
            <person name="Hilario S."/>
            <person name="Van de Peer Y."/>
            <person name="Esteves A.C."/>
            <person name="Alves A."/>
        </authorList>
    </citation>
    <scope>NUCLEOTIDE SEQUENCE</scope>
    <source>
        <strain evidence="5">MUM 19.33</strain>
    </source>
</reference>
<dbReference type="InterPro" id="IPR014810">
    <property type="entry name" value="Fcf2_C"/>
</dbReference>
<evidence type="ECO:0000256" key="2">
    <source>
        <dbReference type="ARBA" id="ARBA00023242"/>
    </source>
</evidence>
<evidence type="ECO:0000256" key="3">
    <source>
        <dbReference type="SAM" id="MobiDB-lite"/>
    </source>
</evidence>
<dbReference type="Proteomes" id="UP001055219">
    <property type="component" value="Unassembled WGS sequence"/>
</dbReference>
<dbReference type="PANTHER" id="PTHR21686">
    <property type="entry name" value="DEOXYNUCLEOTIDYLTRANSFERASE TERMINAL-INTERACTING PROTEIN 2"/>
    <property type="match status" value="1"/>
</dbReference>
<sequence length="189" mass="21636">MTSLADIDLDGLLRKAEARFSTTSDGQQTDNKLPLSGSLTSVLSRSQTPHEAPREALSVRQIQPTKTPNEDTAGKNWFHLPKADATSELKRDWQILRMRNVLDPKQQRKALRPEIPKYAQVGEIVAGPTDFYSARMTRKERKRNLLQEALDSRDESKMRHKYANIQQEKTSGKKGSYRKFVSHRKKFKG</sequence>
<comment type="subcellular location">
    <subcellularLocation>
        <location evidence="1">Nucleus</location>
        <location evidence="1">Nucleolus</location>
    </subcellularLocation>
</comment>
<protein>
    <submittedName>
        <fullName evidence="5">Fcf2 pre-rRNA processing</fullName>
    </submittedName>
</protein>
<dbReference type="GO" id="GO:0003723">
    <property type="term" value="F:RNA binding"/>
    <property type="evidence" value="ECO:0007669"/>
    <property type="project" value="TreeGrafter"/>
</dbReference>
<keyword evidence="6" id="KW-1185">Reference proteome</keyword>
<evidence type="ECO:0000256" key="1">
    <source>
        <dbReference type="ARBA" id="ARBA00004604"/>
    </source>
</evidence>
<feature type="region of interest" description="Disordered" evidence="3">
    <location>
        <begin position="20"/>
        <end position="77"/>
    </location>
</feature>
<proteinExistence type="predicted"/>
<feature type="compositionally biased region" description="Basic residues" evidence="3">
    <location>
        <begin position="175"/>
        <end position="189"/>
    </location>
</feature>
<evidence type="ECO:0000259" key="4">
    <source>
        <dbReference type="Pfam" id="PF08698"/>
    </source>
</evidence>
<reference evidence="5" key="2">
    <citation type="submission" date="2022-07" db="EMBL/GenBank/DDBJ databases">
        <authorList>
            <person name="Goncalves M.F.M."/>
            <person name="Hilario S."/>
            <person name="Van De Peer Y."/>
            <person name="Esteves A.C."/>
            <person name="Alves A."/>
        </authorList>
    </citation>
    <scope>NUCLEOTIDE SEQUENCE</scope>
    <source>
        <strain evidence="5">MUM 19.33</strain>
    </source>
</reference>
<feature type="region of interest" description="Disordered" evidence="3">
    <location>
        <begin position="150"/>
        <end position="189"/>
    </location>
</feature>
<evidence type="ECO:0000313" key="6">
    <source>
        <dbReference type="Proteomes" id="UP001055219"/>
    </source>
</evidence>